<evidence type="ECO:0000313" key="2">
    <source>
        <dbReference type="Proteomes" id="UP000036958"/>
    </source>
</evidence>
<reference evidence="2" key="1">
    <citation type="submission" date="2015-07" db="EMBL/GenBank/DDBJ databases">
        <title>Genome sequencing of Sunxiuqinia dokdonensis strain SK.</title>
        <authorList>
            <person name="Ahn S."/>
            <person name="Kim B.-C."/>
        </authorList>
    </citation>
    <scope>NUCLEOTIDE SEQUENCE [LARGE SCALE GENOMIC DNA]</scope>
    <source>
        <strain evidence="2">SK</strain>
    </source>
</reference>
<protein>
    <recommendedName>
        <fullName evidence="3">DUF3368 domain-containing protein</fullName>
    </recommendedName>
</protein>
<comment type="caution">
    <text evidence="1">The sequence shown here is derived from an EMBL/GenBank/DDBJ whole genome shotgun (WGS) entry which is preliminary data.</text>
</comment>
<name>A0A0L8VDC3_9BACT</name>
<keyword evidence="2" id="KW-1185">Reference proteome</keyword>
<dbReference type="EMBL" id="LGIA01000044">
    <property type="protein sequence ID" value="KOH46147.1"/>
    <property type="molecule type" value="Genomic_DNA"/>
</dbReference>
<evidence type="ECO:0000313" key="1">
    <source>
        <dbReference type="EMBL" id="KOH46147.1"/>
    </source>
</evidence>
<dbReference type="Proteomes" id="UP000036958">
    <property type="component" value="Unassembled WGS sequence"/>
</dbReference>
<organism evidence="1 2">
    <name type="scientific">Sunxiuqinia dokdonensis</name>
    <dbReference type="NCBI Taxonomy" id="1409788"/>
    <lineage>
        <taxon>Bacteria</taxon>
        <taxon>Pseudomonadati</taxon>
        <taxon>Bacteroidota</taxon>
        <taxon>Bacteroidia</taxon>
        <taxon>Marinilabiliales</taxon>
        <taxon>Prolixibacteraceae</taxon>
        <taxon>Sunxiuqinia</taxon>
    </lineage>
</organism>
<accession>A0A0L8VDC3</accession>
<gene>
    <name evidence="1" type="ORF">NC99_10590</name>
</gene>
<dbReference type="STRING" id="1409788.NC99_10590"/>
<dbReference type="InterPro" id="IPR021799">
    <property type="entry name" value="PIN-like_prokaryotic"/>
</dbReference>
<dbReference type="Pfam" id="PF11848">
    <property type="entry name" value="DUF3368"/>
    <property type="match status" value="1"/>
</dbReference>
<dbReference type="PANTHER" id="PTHR39550:SF1">
    <property type="entry name" value="SLL0658 PROTEIN"/>
    <property type="match status" value="1"/>
</dbReference>
<dbReference type="AlphaFoldDB" id="A0A0L8VDC3"/>
<evidence type="ECO:0008006" key="3">
    <source>
        <dbReference type="Google" id="ProtNLM"/>
    </source>
</evidence>
<dbReference type="PANTHER" id="PTHR39550">
    <property type="entry name" value="SLL0658 PROTEIN"/>
    <property type="match status" value="1"/>
</dbReference>
<proteinExistence type="predicted"/>
<sequence length="140" mass="15735">MILLEKIGRIALLESLFGKITVTSVIADEFGKTLPDFIEIEDAEDKKYQQILENILDAGEASAIALALEKDDCLLIMDESKGRREAKQLKIKLTGTVGILIFAKEKGLIQSVTEIIEQIRRTDFRISETLIQEAKRKSNE</sequence>